<evidence type="ECO:0000256" key="4">
    <source>
        <dbReference type="ARBA" id="ARBA00022989"/>
    </source>
</evidence>
<sequence length="352" mass="39984">MSQYYSPGMLDTDNTLKLALFPLSPTEPWSPEEVERKMDRIVADIRNASCVEAIGKSMCLTPYSRPEEMNPWDSIRIEGKQMKVFIKQVDGHMQKVFSPRMEEGEWLTDDMCLEDGSFPVVVTRQLIDEVGWTTGMGRKIYFRGMKFTVVGIVAGIKQEVLLPSPPMLIMSMYVPYQNGYGAEYAVRVKEGEEDAFRDLIQKEVDKMMGKDNVMLWIGDVAKWKVNDMQDTFITLLAIGVPTIFLLVFAFIGTFGLFWLYSSKRRKEFALRLVVGSTCGGLFRFVVLEGVLLTLIALVPGCILFCWVYPFSMENLMALGAACAVMMLFSVFSAWWPAYQVSKVNPIEAMREE</sequence>
<evidence type="ECO:0000256" key="1">
    <source>
        <dbReference type="ARBA" id="ARBA00004651"/>
    </source>
</evidence>
<dbReference type="EMBL" id="JACOOH010000002">
    <property type="protein sequence ID" value="MBC5620437.1"/>
    <property type="molecule type" value="Genomic_DNA"/>
</dbReference>
<feature type="transmembrane region" description="Helical" evidence="7">
    <location>
        <begin position="232"/>
        <end position="260"/>
    </location>
</feature>
<comment type="similarity">
    <text evidence="6">Belongs to the ABC-4 integral membrane protein family.</text>
</comment>
<comment type="subcellular location">
    <subcellularLocation>
        <location evidence="1">Cell membrane</location>
        <topology evidence="1">Multi-pass membrane protein</topology>
    </subcellularLocation>
</comment>
<feature type="transmembrane region" description="Helical" evidence="7">
    <location>
        <begin position="315"/>
        <end position="335"/>
    </location>
</feature>
<accession>A0ABR7CXQ9</accession>
<evidence type="ECO:0000256" key="2">
    <source>
        <dbReference type="ARBA" id="ARBA00022475"/>
    </source>
</evidence>
<keyword evidence="2" id="KW-1003">Cell membrane</keyword>
<evidence type="ECO:0000256" key="7">
    <source>
        <dbReference type="SAM" id="Phobius"/>
    </source>
</evidence>
<proteinExistence type="inferred from homology"/>
<evidence type="ECO:0000256" key="3">
    <source>
        <dbReference type="ARBA" id="ARBA00022692"/>
    </source>
</evidence>
<feature type="transmembrane region" description="Helical" evidence="7">
    <location>
        <begin position="281"/>
        <end position="309"/>
    </location>
</feature>
<evidence type="ECO:0000313" key="11">
    <source>
        <dbReference type="Proteomes" id="UP000646484"/>
    </source>
</evidence>
<dbReference type="InterPro" id="IPR050250">
    <property type="entry name" value="Macrolide_Exporter_MacB"/>
</dbReference>
<organism evidence="10 11">
    <name type="scientific">Butyricimonas hominis</name>
    <dbReference type="NCBI Taxonomy" id="2763032"/>
    <lineage>
        <taxon>Bacteria</taxon>
        <taxon>Pseudomonadati</taxon>
        <taxon>Bacteroidota</taxon>
        <taxon>Bacteroidia</taxon>
        <taxon>Bacteroidales</taxon>
        <taxon>Odoribacteraceae</taxon>
        <taxon>Butyricimonas</taxon>
    </lineage>
</organism>
<evidence type="ECO:0000256" key="5">
    <source>
        <dbReference type="ARBA" id="ARBA00023136"/>
    </source>
</evidence>
<dbReference type="Proteomes" id="UP000646484">
    <property type="component" value="Unassembled WGS sequence"/>
</dbReference>
<keyword evidence="5 7" id="KW-0472">Membrane</keyword>
<protein>
    <submittedName>
        <fullName evidence="10">ABC transporter permease</fullName>
    </submittedName>
</protein>
<feature type="domain" description="ABC3 transporter permease C-terminal" evidence="8">
    <location>
        <begin position="243"/>
        <end position="345"/>
    </location>
</feature>
<name>A0ABR7CXQ9_9BACT</name>
<feature type="domain" description="MacB-like periplasmic core" evidence="9">
    <location>
        <begin position="81"/>
        <end position="201"/>
    </location>
</feature>
<dbReference type="PANTHER" id="PTHR30572:SF4">
    <property type="entry name" value="ABC TRANSPORTER PERMEASE YTRF"/>
    <property type="match status" value="1"/>
</dbReference>
<dbReference type="PANTHER" id="PTHR30572">
    <property type="entry name" value="MEMBRANE COMPONENT OF TRANSPORTER-RELATED"/>
    <property type="match status" value="1"/>
</dbReference>
<keyword evidence="11" id="KW-1185">Reference proteome</keyword>
<comment type="caution">
    <text evidence="10">The sequence shown here is derived from an EMBL/GenBank/DDBJ whole genome shotgun (WGS) entry which is preliminary data.</text>
</comment>
<dbReference type="Pfam" id="PF02687">
    <property type="entry name" value="FtsX"/>
    <property type="match status" value="1"/>
</dbReference>
<evidence type="ECO:0000256" key="6">
    <source>
        <dbReference type="ARBA" id="ARBA00038076"/>
    </source>
</evidence>
<dbReference type="InterPro" id="IPR003838">
    <property type="entry name" value="ABC3_permease_C"/>
</dbReference>
<gene>
    <name evidence="10" type="ORF">H8S64_04945</name>
</gene>
<dbReference type="Pfam" id="PF12704">
    <property type="entry name" value="MacB_PCD"/>
    <property type="match status" value="1"/>
</dbReference>
<keyword evidence="3 7" id="KW-0812">Transmembrane</keyword>
<keyword evidence="4 7" id="KW-1133">Transmembrane helix</keyword>
<reference evidence="10 11" key="1">
    <citation type="submission" date="2020-08" db="EMBL/GenBank/DDBJ databases">
        <title>Genome public.</title>
        <authorList>
            <person name="Liu C."/>
            <person name="Sun Q."/>
        </authorList>
    </citation>
    <scope>NUCLEOTIDE SEQUENCE [LARGE SCALE GENOMIC DNA]</scope>
    <source>
        <strain evidence="10 11">NSJ-56</strain>
    </source>
</reference>
<evidence type="ECO:0000259" key="8">
    <source>
        <dbReference type="Pfam" id="PF02687"/>
    </source>
</evidence>
<evidence type="ECO:0000313" key="10">
    <source>
        <dbReference type="EMBL" id="MBC5620437.1"/>
    </source>
</evidence>
<evidence type="ECO:0000259" key="9">
    <source>
        <dbReference type="Pfam" id="PF12704"/>
    </source>
</evidence>
<dbReference type="InterPro" id="IPR025857">
    <property type="entry name" value="MacB_PCD"/>
</dbReference>